<gene>
    <name evidence="2" type="ORF">POL67_39485</name>
</gene>
<dbReference type="RefSeq" id="WP_271925959.1">
    <property type="nucleotide sequence ID" value="NZ_JAQNDO010000001.1"/>
</dbReference>
<feature type="transmembrane region" description="Helical" evidence="1">
    <location>
        <begin position="6"/>
        <end position="33"/>
    </location>
</feature>
<feature type="transmembrane region" description="Helical" evidence="1">
    <location>
        <begin position="109"/>
        <end position="131"/>
    </location>
</feature>
<evidence type="ECO:0000256" key="1">
    <source>
        <dbReference type="SAM" id="Phobius"/>
    </source>
</evidence>
<comment type="caution">
    <text evidence="2">The sequence shown here is derived from an EMBL/GenBank/DDBJ whole genome shotgun (WGS) entry which is preliminary data.</text>
</comment>
<proteinExistence type="predicted"/>
<evidence type="ECO:0000313" key="3">
    <source>
        <dbReference type="Proteomes" id="UP001221411"/>
    </source>
</evidence>
<feature type="transmembrane region" description="Helical" evidence="1">
    <location>
        <begin position="70"/>
        <end position="89"/>
    </location>
</feature>
<keyword evidence="1" id="KW-0472">Membrane</keyword>
<feature type="transmembrane region" description="Helical" evidence="1">
    <location>
        <begin position="45"/>
        <end position="64"/>
    </location>
</feature>
<reference evidence="2 3" key="1">
    <citation type="submission" date="2022-11" db="EMBL/GenBank/DDBJ databases">
        <title>Minimal conservation of predation-associated metabolite biosynthetic gene clusters underscores biosynthetic potential of Myxococcota including descriptions for ten novel species: Archangium lansinium sp. nov., Myxococcus landrumus sp. nov., Nannocystis bai.</title>
        <authorList>
            <person name="Ahearne A."/>
            <person name="Stevens C."/>
            <person name="Dowd S."/>
        </authorList>
    </citation>
    <scope>NUCLEOTIDE SEQUENCE [LARGE SCALE GENOMIC DNA]</scope>
    <source>
        <strain evidence="2 3">RJM3</strain>
    </source>
</reference>
<organism evidence="2 3">
    <name type="scientific">Polyangium mundeleinium</name>
    <dbReference type="NCBI Taxonomy" id="2995306"/>
    <lineage>
        <taxon>Bacteria</taxon>
        <taxon>Pseudomonadati</taxon>
        <taxon>Myxococcota</taxon>
        <taxon>Polyangia</taxon>
        <taxon>Polyangiales</taxon>
        <taxon>Polyangiaceae</taxon>
        <taxon>Polyangium</taxon>
    </lineage>
</organism>
<keyword evidence="1" id="KW-1133">Transmembrane helix</keyword>
<feature type="transmembrane region" description="Helical" evidence="1">
    <location>
        <begin position="159"/>
        <end position="185"/>
    </location>
</feature>
<evidence type="ECO:0000313" key="2">
    <source>
        <dbReference type="EMBL" id="MDC0747481.1"/>
    </source>
</evidence>
<accession>A0ABT5F0E0</accession>
<keyword evidence="1" id="KW-0812">Transmembrane</keyword>
<protein>
    <submittedName>
        <fullName evidence="2">Uncharacterized protein</fullName>
    </submittedName>
</protein>
<keyword evidence="3" id="KW-1185">Reference proteome</keyword>
<dbReference type="EMBL" id="JAQNDO010000001">
    <property type="protein sequence ID" value="MDC0747481.1"/>
    <property type="molecule type" value="Genomic_DNA"/>
</dbReference>
<sequence length="215" mass="22455">MTSAWPWITLALLGAYHGLSPGMGWLFAVALGLQEKSGKAVLRALLPIAIGHAASVGLAVGLLAAGKASIPTGILPWITGGVLVAFGIFKLVRPRHPRWVGMRVNARDLVVWSFLMATAHGAGLMLLPVFVLGEDNPAPCHGPSCHDAAGISLSSPSGYLAAISLHTLAMLAVSALVALVVYYKVGLAMLRRAWFDLDRVWAGALILAGVLGLLL</sequence>
<name>A0ABT5F0E0_9BACT</name>
<dbReference type="Proteomes" id="UP001221411">
    <property type="component" value="Unassembled WGS sequence"/>
</dbReference>